<dbReference type="Gene3D" id="3.30.40.10">
    <property type="entry name" value="Zinc/RING finger domain, C3HC4 (zinc finger)"/>
    <property type="match status" value="1"/>
</dbReference>
<evidence type="ECO:0000256" key="8">
    <source>
        <dbReference type="ARBA" id="ARBA00022833"/>
    </source>
</evidence>
<organism evidence="12 13">
    <name type="scientific">Dioscorea cayennensis subsp. rotundata</name>
    <name type="common">White Guinea yam</name>
    <name type="synonym">Dioscorea rotundata</name>
    <dbReference type="NCBI Taxonomy" id="55577"/>
    <lineage>
        <taxon>Eukaryota</taxon>
        <taxon>Viridiplantae</taxon>
        <taxon>Streptophyta</taxon>
        <taxon>Embryophyta</taxon>
        <taxon>Tracheophyta</taxon>
        <taxon>Spermatophyta</taxon>
        <taxon>Magnoliopsida</taxon>
        <taxon>Liliopsida</taxon>
        <taxon>Dioscoreales</taxon>
        <taxon>Dioscoreaceae</taxon>
        <taxon>Dioscorea</taxon>
    </lineage>
</organism>
<keyword evidence="5" id="KW-0479">Metal-binding</keyword>
<gene>
    <name evidence="13" type="primary">LOC120249670</name>
</gene>
<evidence type="ECO:0000256" key="2">
    <source>
        <dbReference type="ARBA" id="ARBA00004906"/>
    </source>
</evidence>
<dbReference type="Pfam" id="PF00097">
    <property type="entry name" value="zf-C3HC4"/>
    <property type="match status" value="1"/>
</dbReference>
<comment type="catalytic activity">
    <reaction evidence="1">
        <text>S-ubiquitinyl-[E2 ubiquitin-conjugating enzyme]-L-cysteine + [acceptor protein]-L-lysine = [E2 ubiquitin-conjugating enzyme]-L-cysteine + N(6)-ubiquitinyl-[acceptor protein]-L-lysine.</text>
        <dbReference type="EC" id="2.3.2.27"/>
    </reaction>
</comment>
<keyword evidence="6 9" id="KW-0863">Zinc-finger</keyword>
<evidence type="ECO:0000256" key="4">
    <source>
        <dbReference type="ARBA" id="ARBA00022679"/>
    </source>
</evidence>
<evidence type="ECO:0000256" key="5">
    <source>
        <dbReference type="ARBA" id="ARBA00022723"/>
    </source>
</evidence>
<dbReference type="PANTHER" id="PTHR46764">
    <property type="entry name" value="E3 UBIQUITIN-PROTEIN LIGASE BAH1"/>
    <property type="match status" value="1"/>
</dbReference>
<dbReference type="EC" id="2.3.2.27" evidence="3"/>
<dbReference type="PANTHER" id="PTHR46764:SF1">
    <property type="entry name" value="E3 UBIQUITIN-PROTEIN LIGASE NLA"/>
    <property type="match status" value="1"/>
</dbReference>
<dbReference type="Proteomes" id="UP001515500">
    <property type="component" value="Chromosome 19"/>
</dbReference>
<dbReference type="GO" id="GO:0008270">
    <property type="term" value="F:zinc ion binding"/>
    <property type="evidence" value="ECO:0007669"/>
    <property type="project" value="UniProtKB-KW"/>
</dbReference>
<feature type="domain" description="RING-type" evidence="10">
    <location>
        <begin position="220"/>
        <end position="269"/>
    </location>
</feature>
<evidence type="ECO:0000259" key="11">
    <source>
        <dbReference type="PROSITE" id="PS51382"/>
    </source>
</evidence>
<evidence type="ECO:0000256" key="3">
    <source>
        <dbReference type="ARBA" id="ARBA00012483"/>
    </source>
</evidence>
<keyword evidence="8" id="KW-0862">Zinc</keyword>
<evidence type="ECO:0000313" key="13">
    <source>
        <dbReference type="RefSeq" id="XP_039114193.1"/>
    </source>
</evidence>
<evidence type="ECO:0000256" key="7">
    <source>
        <dbReference type="ARBA" id="ARBA00022786"/>
    </source>
</evidence>
<accession>A0AB40AH72</accession>
<dbReference type="GO" id="GO:0061630">
    <property type="term" value="F:ubiquitin protein ligase activity"/>
    <property type="evidence" value="ECO:0007669"/>
    <property type="project" value="UniProtKB-EC"/>
</dbReference>
<name>A0AB40AH72_DIOCR</name>
<dbReference type="InterPro" id="IPR004331">
    <property type="entry name" value="SPX_dom"/>
</dbReference>
<feature type="domain" description="SPX" evidence="11">
    <location>
        <begin position="1"/>
        <end position="150"/>
    </location>
</feature>
<comment type="pathway">
    <text evidence="2">Protein modification; protein ubiquitination.</text>
</comment>
<evidence type="ECO:0000259" key="10">
    <source>
        <dbReference type="PROSITE" id="PS50089"/>
    </source>
</evidence>
<dbReference type="InterPro" id="IPR001841">
    <property type="entry name" value="Znf_RING"/>
</dbReference>
<keyword evidence="12" id="KW-1185">Reference proteome</keyword>
<evidence type="ECO:0000256" key="1">
    <source>
        <dbReference type="ARBA" id="ARBA00000900"/>
    </source>
</evidence>
<dbReference type="PROSITE" id="PS51382">
    <property type="entry name" value="SPX"/>
    <property type="match status" value="1"/>
</dbReference>
<dbReference type="SUPFAM" id="SSF57850">
    <property type="entry name" value="RING/U-box"/>
    <property type="match status" value="1"/>
</dbReference>
<dbReference type="InterPro" id="IPR013083">
    <property type="entry name" value="Znf_RING/FYVE/PHD"/>
</dbReference>
<dbReference type="AlphaFoldDB" id="A0AB40AH72"/>
<dbReference type="InterPro" id="IPR018957">
    <property type="entry name" value="Znf_C3HC4_RING-type"/>
</dbReference>
<reference evidence="13" key="1">
    <citation type="submission" date="2025-08" db="UniProtKB">
        <authorList>
            <consortium name="RefSeq"/>
        </authorList>
    </citation>
    <scope>IDENTIFICATION</scope>
</reference>
<dbReference type="RefSeq" id="XP_039114193.1">
    <property type="nucleotide sequence ID" value="XM_039258259.1"/>
</dbReference>
<dbReference type="InterPro" id="IPR033326">
    <property type="entry name" value="BAH1"/>
</dbReference>
<dbReference type="SMART" id="SM00184">
    <property type="entry name" value="RING"/>
    <property type="match status" value="1"/>
</dbReference>
<dbReference type="PROSITE" id="PS50089">
    <property type="entry name" value="ZF_RING_2"/>
    <property type="match status" value="1"/>
</dbReference>
<evidence type="ECO:0000313" key="12">
    <source>
        <dbReference type="Proteomes" id="UP001515500"/>
    </source>
</evidence>
<dbReference type="GeneID" id="120249670"/>
<evidence type="ECO:0000256" key="9">
    <source>
        <dbReference type="PROSITE-ProRule" id="PRU00175"/>
    </source>
</evidence>
<keyword evidence="4" id="KW-0808">Transferase</keyword>
<protein>
    <recommendedName>
        <fullName evidence="3">RING-type E3 ubiquitin transferase</fullName>
        <ecNumber evidence="3">2.3.2.27</ecNumber>
    </recommendedName>
</protein>
<proteinExistence type="predicted"/>
<sequence length="324" mass="37110">MKFCKRYQEYMQGSNRGLPEVPLKKLKRLLKSCRTKSRSQHHQHNPSTSLPLHCPVCDATFFPSLLKEISAVVCCFNEKAKTLLELHSSSCSIKCILWFGASKLLNNRETMMQEAKKLITYAVINSAAIRKILKKYDKIHNCNKGEIFRSKVQSMYLEILQSPWLCELLAFYINLRRRASNHGTEAPWFFGDCSLSIDDGKPMLNYGLFDRVNLQIDLSCSICLETVFDPVALRCGHIFCYICFCSAASVTIIDGLDTADSKTQCPLCRRSGVHKGAVNLDELSFLLSQSCPDYWKKRLRTERIERVQQAKEHWESQCRSLMGI</sequence>
<keyword evidence="7" id="KW-0833">Ubl conjugation pathway</keyword>
<evidence type="ECO:0000256" key="6">
    <source>
        <dbReference type="ARBA" id="ARBA00022771"/>
    </source>
</evidence>